<keyword evidence="4" id="KW-1185">Reference proteome</keyword>
<gene>
    <name evidence="3" type="primary">Mo01387</name>
    <name evidence="3" type="ORF">E5Q_01387</name>
</gene>
<dbReference type="AlphaFoldDB" id="G7DVX3"/>
<proteinExistence type="predicted"/>
<dbReference type="Gene3D" id="1.10.472.30">
    <property type="entry name" value="Transcription elongation factor S-II, central domain"/>
    <property type="match status" value="1"/>
</dbReference>
<evidence type="ECO:0000256" key="1">
    <source>
        <dbReference type="SAM" id="MobiDB-lite"/>
    </source>
</evidence>
<reference evidence="3 4" key="1">
    <citation type="journal article" date="2011" name="J. Gen. Appl. Microbiol.">
        <title>Draft genome sequencing of the enigmatic basidiomycete Mixia osmundae.</title>
        <authorList>
            <person name="Nishida H."/>
            <person name="Nagatsuka Y."/>
            <person name="Sugiyama J."/>
        </authorList>
    </citation>
    <scope>NUCLEOTIDE SEQUENCE [LARGE SCALE GENOMIC DNA]</scope>
    <source>
        <strain evidence="4">CBS 9802 / IAM 14324 / JCM 22182 / KY 12970</strain>
    </source>
</reference>
<dbReference type="OrthoDB" id="44867at2759"/>
<dbReference type="EMBL" id="BABT02000046">
    <property type="protein sequence ID" value="GAA94733.1"/>
    <property type="molecule type" value="Genomic_DNA"/>
</dbReference>
<evidence type="ECO:0000259" key="2">
    <source>
        <dbReference type="Pfam" id="PF07500"/>
    </source>
</evidence>
<dbReference type="GO" id="GO:0006351">
    <property type="term" value="P:DNA-templated transcription"/>
    <property type="evidence" value="ECO:0007669"/>
    <property type="project" value="InterPro"/>
</dbReference>
<comment type="caution">
    <text evidence="3">The sequence shown here is derived from an EMBL/GenBank/DDBJ whole genome shotgun (WGS) entry which is preliminary data.</text>
</comment>
<evidence type="ECO:0000313" key="3">
    <source>
        <dbReference type="EMBL" id="GAA94733.1"/>
    </source>
</evidence>
<protein>
    <recommendedName>
        <fullName evidence="2">TFIIS central domain-containing protein</fullName>
    </recommendedName>
</protein>
<feature type="compositionally biased region" description="Basic and acidic residues" evidence="1">
    <location>
        <begin position="115"/>
        <end position="126"/>
    </location>
</feature>
<dbReference type="InParanoid" id="G7DVX3"/>
<dbReference type="InterPro" id="IPR036575">
    <property type="entry name" value="TFIIS_cen_dom_sf"/>
</dbReference>
<name>G7DVX3_MIXOS</name>
<dbReference type="Pfam" id="PF07500">
    <property type="entry name" value="TFIIS_M"/>
    <property type="match status" value="1"/>
</dbReference>
<feature type="region of interest" description="Disordered" evidence="1">
    <location>
        <begin position="92"/>
        <end position="149"/>
    </location>
</feature>
<dbReference type="InterPro" id="IPR003618">
    <property type="entry name" value="TFIIS_cen_dom"/>
</dbReference>
<sequence length="149" mass="15653">MAGAEAVSSYLSKCIAGDGTPSATTNESASRITSLLIDKHGGDQTDAFRADARSISLALKKDNAELREQLSSGQVDEATLAAMINEGPSAFASKLQQAKDEQTEQDNLDAALGRDAVEPQPLREEAGEGGLKDAAGPRVGPNSEQFDYR</sequence>
<feature type="domain" description="TFIIS central" evidence="2">
    <location>
        <begin position="16"/>
        <end position="110"/>
    </location>
</feature>
<organism evidence="3 4">
    <name type="scientific">Mixia osmundae (strain CBS 9802 / IAM 14324 / JCM 22182 / KY 12970)</name>
    <dbReference type="NCBI Taxonomy" id="764103"/>
    <lineage>
        <taxon>Eukaryota</taxon>
        <taxon>Fungi</taxon>
        <taxon>Dikarya</taxon>
        <taxon>Basidiomycota</taxon>
        <taxon>Pucciniomycotina</taxon>
        <taxon>Mixiomycetes</taxon>
        <taxon>Mixiales</taxon>
        <taxon>Mixiaceae</taxon>
        <taxon>Mixia</taxon>
    </lineage>
</organism>
<dbReference type="Proteomes" id="UP000009131">
    <property type="component" value="Unassembled WGS sequence"/>
</dbReference>
<accession>G7DVX3</accession>
<reference evidence="3 4" key="2">
    <citation type="journal article" date="2012" name="Open Biol.">
        <title>Characteristics of nucleosomes and linker DNA regions on the genome of the basidiomycete Mixia osmundae revealed by mono- and dinucleosome mapping.</title>
        <authorList>
            <person name="Nishida H."/>
            <person name="Kondo S."/>
            <person name="Matsumoto T."/>
            <person name="Suzuki Y."/>
            <person name="Yoshikawa H."/>
            <person name="Taylor T.D."/>
            <person name="Sugiyama J."/>
        </authorList>
    </citation>
    <scope>NUCLEOTIDE SEQUENCE [LARGE SCALE GENOMIC DNA]</scope>
    <source>
        <strain evidence="4">CBS 9802 / IAM 14324 / JCM 22182 / KY 12970</strain>
    </source>
</reference>
<dbReference type="HOGENOM" id="CLU_1787287_0_0_1"/>
<evidence type="ECO:0000313" key="4">
    <source>
        <dbReference type="Proteomes" id="UP000009131"/>
    </source>
</evidence>